<protein>
    <submittedName>
        <fullName evidence="1">Uncharacterized protein</fullName>
    </submittedName>
</protein>
<dbReference type="RefSeq" id="WP_162034078.1">
    <property type="nucleotide sequence ID" value="NZ_CACVBR010000053.1"/>
</dbReference>
<gene>
    <name evidence="1" type="ORF">CHRY9293_03467</name>
</gene>
<name>A0A6N4XFH4_9FLAO</name>
<evidence type="ECO:0000313" key="2">
    <source>
        <dbReference type="Proteomes" id="UP000445144"/>
    </source>
</evidence>
<dbReference type="Proteomes" id="UP000445144">
    <property type="component" value="Unassembled WGS sequence"/>
</dbReference>
<dbReference type="EMBL" id="CACVBR010000053">
    <property type="protein sequence ID" value="CAA7197408.1"/>
    <property type="molecule type" value="Genomic_DNA"/>
</dbReference>
<accession>A0A6N4XFH4</accession>
<proteinExistence type="predicted"/>
<sequence>MKKTNLLPLVLFGALTYGQVGVNTTMPNATLDVVAKNATGTTTLVDGLLVPRVDRERAQSMLSVPSSTMIYVNNISTGSATGQAANIDEIGFYYFDGGVWLKLKSGSGSGTVYSGSTSIVLNGSSFQRAALTGDITAAANSNTTTIVNNAVITAKIANNAVTTVKVADLAITTAKIANNAVTPDKIATPVRTVTASTTLVVTDKGGFVYVNSSSATTITVPASLAAGFHVVIVQQGTGQVTIAGSGVTLTTARGLKTRARYSAVGIIKQTAGAATVTGDGSN</sequence>
<evidence type="ECO:0000313" key="1">
    <source>
        <dbReference type="EMBL" id="CAA7197408.1"/>
    </source>
</evidence>
<dbReference type="AlphaFoldDB" id="A0A6N4XFH4"/>
<keyword evidence="2" id="KW-1185">Reference proteome</keyword>
<organism evidence="1 2">
    <name type="scientific">Chryseobacterium potabilaquae</name>
    <dbReference type="NCBI Taxonomy" id="2675057"/>
    <lineage>
        <taxon>Bacteria</taxon>
        <taxon>Pseudomonadati</taxon>
        <taxon>Bacteroidota</taxon>
        <taxon>Flavobacteriia</taxon>
        <taxon>Flavobacteriales</taxon>
        <taxon>Weeksellaceae</taxon>
        <taxon>Chryseobacterium group</taxon>
        <taxon>Chryseobacterium</taxon>
    </lineage>
</organism>
<reference evidence="1 2" key="1">
    <citation type="submission" date="2020-01" db="EMBL/GenBank/DDBJ databases">
        <authorList>
            <person name="Rodrigo-Torres L."/>
            <person name="Arahal R. D."/>
            <person name="Lucena T."/>
        </authorList>
    </citation>
    <scope>NUCLEOTIDE SEQUENCE [LARGE SCALE GENOMIC DNA]</scope>
    <source>
        <strain evidence="1 2">CECT 9293</strain>
    </source>
</reference>